<gene>
    <name evidence="1" type="ORF">O181_046728</name>
</gene>
<organism evidence="1 2">
    <name type="scientific">Austropuccinia psidii MF-1</name>
    <dbReference type="NCBI Taxonomy" id="1389203"/>
    <lineage>
        <taxon>Eukaryota</taxon>
        <taxon>Fungi</taxon>
        <taxon>Dikarya</taxon>
        <taxon>Basidiomycota</taxon>
        <taxon>Pucciniomycotina</taxon>
        <taxon>Pucciniomycetes</taxon>
        <taxon>Pucciniales</taxon>
        <taxon>Sphaerophragmiaceae</taxon>
        <taxon>Austropuccinia</taxon>
    </lineage>
</organism>
<proteinExistence type="predicted"/>
<dbReference type="AlphaFoldDB" id="A0A9Q3DUP1"/>
<dbReference type="EMBL" id="AVOT02019466">
    <property type="protein sequence ID" value="MBW0507013.1"/>
    <property type="molecule type" value="Genomic_DNA"/>
</dbReference>
<sequence length="103" mass="11585">MTYLLTDLGHNISKPIIFNANSGEVAISSQANLNANTKHIEIRYQYVRVMVVQKSVEGKKVGTNEMVTDVLTKPKGIKNIQDVFRQLHFKNPGEVSRSKGDER</sequence>
<dbReference type="OrthoDB" id="3344688at2759"/>
<keyword evidence="2" id="KW-1185">Reference proteome</keyword>
<accession>A0A9Q3DUP1</accession>
<name>A0A9Q3DUP1_9BASI</name>
<evidence type="ECO:0000313" key="1">
    <source>
        <dbReference type="EMBL" id="MBW0507013.1"/>
    </source>
</evidence>
<evidence type="ECO:0000313" key="2">
    <source>
        <dbReference type="Proteomes" id="UP000765509"/>
    </source>
</evidence>
<protein>
    <submittedName>
        <fullName evidence="1">Uncharacterized protein</fullName>
    </submittedName>
</protein>
<comment type="caution">
    <text evidence="1">The sequence shown here is derived from an EMBL/GenBank/DDBJ whole genome shotgun (WGS) entry which is preliminary data.</text>
</comment>
<reference evidence="1" key="1">
    <citation type="submission" date="2021-03" db="EMBL/GenBank/DDBJ databases">
        <title>Draft genome sequence of rust myrtle Austropuccinia psidii MF-1, a brazilian biotype.</title>
        <authorList>
            <person name="Quecine M.C."/>
            <person name="Pachon D.M.R."/>
            <person name="Bonatelli M.L."/>
            <person name="Correr F.H."/>
            <person name="Franceschini L.M."/>
            <person name="Leite T.F."/>
            <person name="Margarido G.R.A."/>
            <person name="Almeida C.A."/>
            <person name="Ferrarezi J.A."/>
            <person name="Labate C.A."/>
        </authorList>
    </citation>
    <scope>NUCLEOTIDE SEQUENCE</scope>
    <source>
        <strain evidence="1">MF-1</strain>
    </source>
</reference>
<dbReference type="Proteomes" id="UP000765509">
    <property type="component" value="Unassembled WGS sequence"/>
</dbReference>